<accession>A0AAD2HH43</accession>
<feature type="non-terminal residue" evidence="2">
    <location>
        <position position="159"/>
    </location>
</feature>
<dbReference type="EMBL" id="CAVNYO010000403">
    <property type="protein sequence ID" value="CAK5274788.1"/>
    <property type="molecule type" value="Genomic_DNA"/>
</dbReference>
<evidence type="ECO:0000313" key="3">
    <source>
        <dbReference type="Proteomes" id="UP001295794"/>
    </source>
</evidence>
<evidence type="ECO:0000313" key="2">
    <source>
        <dbReference type="EMBL" id="CAK5274788.1"/>
    </source>
</evidence>
<organism evidence="2 3">
    <name type="scientific">Mycena citricolor</name>
    <dbReference type="NCBI Taxonomy" id="2018698"/>
    <lineage>
        <taxon>Eukaryota</taxon>
        <taxon>Fungi</taxon>
        <taxon>Dikarya</taxon>
        <taxon>Basidiomycota</taxon>
        <taxon>Agaricomycotina</taxon>
        <taxon>Agaricomycetes</taxon>
        <taxon>Agaricomycetidae</taxon>
        <taxon>Agaricales</taxon>
        <taxon>Marasmiineae</taxon>
        <taxon>Mycenaceae</taxon>
        <taxon>Mycena</taxon>
    </lineage>
</organism>
<sequence length="159" mass="17544">ESPSSTNVRFDQTIAHETYPNRAQYNQQDNGAEAVADVGPENPEVDGDQASVIRHGEQQCRVAEHNNDEGATIDYEFYKLINDAPRDVTRGKLNEKQRSKSIAMTGSRKEPRDPPKGQGKPKEEKGKDKTEEQSSQTAYKDKGKQNLPTAGGKGSVKKS</sequence>
<feature type="compositionally biased region" description="Basic and acidic residues" evidence="1">
    <location>
        <begin position="107"/>
        <end position="132"/>
    </location>
</feature>
<proteinExistence type="predicted"/>
<keyword evidence="3" id="KW-1185">Reference proteome</keyword>
<dbReference type="Proteomes" id="UP001295794">
    <property type="component" value="Unassembled WGS sequence"/>
</dbReference>
<gene>
    <name evidence="2" type="ORF">MYCIT1_LOCUS22102</name>
</gene>
<evidence type="ECO:0000256" key="1">
    <source>
        <dbReference type="SAM" id="MobiDB-lite"/>
    </source>
</evidence>
<name>A0AAD2HH43_9AGAR</name>
<feature type="region of interest" description="Disordered" evidence="1">
    <location>
        <begin position="84"/>
        <end position="159"/>
    </location>
</feature>
<comment type="caution">
    <text evidence="2">The sequence shown here is derived from an EMBL/GenBank/DDBJ whole genome shotgun (WGS) entry which is preliminary data.</text>
</comment>
<dbReference type="AlphaFoldDB" id="A0AAD2HH43"/>
<protein>
    <submittedName>
        <fullName evidence="2">Uncharacterized protein</fullName>
    </submittedName>
</protein>
<feature type="compositionally biased region" description="Basic and acidic residues" evidence="1">
    <location>
        <begin position="84"/>
        <end position="98"/>
    </location>
</feature>
<reference evidence="2" key="1">
    <citation type="submission" date="2023-11" db="EMBL/GenBank/DDBJ databases">
        <authorList>
            <person name="De Vega J J."/>
            <person name="De Vega J J."/>
        </authorList>
    </citation>
    <scope>NUCLEOTIDE SEQUENCE</scope>
</reference>